<organism evidence="1">
    <name type="scientific">bioreactor metagenome</name>
    <dbReference type="NCBI Taxonomy" id="1076179"/>
    <lineage>
        <taxon>unclassified sequences</taxon>
        <taxon>metagenomes</taxon>
        <taxon>ecological metagenomes</taxon>
    </lineage>
</organism>
<name>A0A645A441_9ZZZZ</name>
<dbReference type="AlphaFoldDB" id="A0A645A441"/>
<protein>
    <submittedName>
        <fullName evidence="1">Uncharacterized protein</fullName>
    </submittedName>
</protein>
<dbReference type="EMBL" id="VSSQ01011894">
    <property type="protein sequence ID" value="MPM47959.1"/>
    <property type="molecule type" value="Genomic_DNA"/>
</dbReference>
<comment type="caution">
    <text evidence="1">The sequence shown here is derived from an EMBL/GenBank/DDBJ whole genome shotgun (WGS) entry which is preliminary data.</text>
</comment>
<proteinExistence type="predicted"/>
<evidence type="ECO:0000313" key="1">
    <source>
        <dbReference type="EMBL" id="MPM47959.1"/>
    </source>
</evidence>
<sequence length="136" mass="14731">MPCSPQGGVGLVINADRKTPQGERAIAEMHFHDVSPAGNPAFRVEYLQAVEEILPVSAGLEAHEGVPGHLVEDFPAPGHLHEHIDAGERNVEKKGRPEARLLLPEHGPQGDELVIVHPYKIILRSMPQDNPGELGV</sequence>
<reference evidence="1" key="1">
    <citation type="submission" date="2019-08" db="EMBL/GenBank/DDBJ databases">
        <authorList>
            <person name="Kucharzyk K."/>
            <person name="Murdoch R.W."/>
            <person name="Higgins S."/>
            <person name="Loffler F."/>
        </authorList>
    </citation>
    <scope>NUCLEOTIDE SEQUENCE</scope>
</reference>
<accession>A0A645A441</accession>
<gene>
    <name evidence="1" type="ORF">SDC9_94680</name>
</gene>